<dbReference type="EMBL" id="QTSX02007139">
    <property type="protein sequence ID" value="KAJ9050754.1"/>
    <property type="molecule type" value="Genomic_DNA"/>
</dbReference>
<gene>
    <name evidence="1" type="ORF">DSO57_1011442</name>
</gene>
<sequence>MAQKASGEEPGLKPVDEINASEATSGHEFKDNSEQILPINTFPLGDSKKDRGEIKFPFSTKDKLLSGSIFQTPCIYKWLPLGCSTSFNDCYKDIVELTIRTQWDS</sequence>
<proteinExistence type="predicted"/>
<reference evidence="1" key="1">
    <citation type="submission" date="2022-04" db="EMBL/GenBank/DDBJ databases">
        <title>Genome of the entomopathogenic fungus Entomophthora muscae.</title>
        <authorList>
            <person name="Elya C."/>
            <person name="Lovett B.R."/>
            <person name="Lee E."/>
            <person name="Macias A.M."/>
            <person name="Hajek A.E."/>
            <person name="De Bivort B.L."/>
            <person name="Kasson M.T."/>
            <person name="De Fine Licht H.H."/>
            <person name="Stajich J.E."/>
        </authorList>
    </citation>
    <scope>NUCLEOTIDE SEQUENCE</scope>
    <source>
        <strain evidence="1">Berkeley</strain>
    </source>
</reference>
<organism evidence="1 2">
    <name type="scientific">Entomophthora muscae</name>
    <dbReference type="NCBI Taxonomy" id="34485"/>
    <lineage>
        <taxon>Eukaryota</taxon>
        <taxon>Fungi</taxon>
        <taxon>Fungi incertae sedis</taxon>
        <taxon>Zoopagomycota</taxon>
        <taxon>Entomophthoromycotina</taxon>
        <taxon>Entomophthoromycetes</taxon>
        <taxon>Entomophthorales</taxon>
        <taxon>Entomophthoraceae</taxon>
        <taxon>Entomophthora</taxon>
    </lineage>
</organism>
<name>A0ACC2RL11_9FUNG</name>
<protein>
    <submittedName>
        <fullName evidence="1">Uncharacterized protein</fullName>
    </submittedName>
</protein>
<accession>A0ACC2RL11</accession>
<keyword evidence="2" id="KW-1185">Reference proteome</keyword>
<evidence type="ECO:0000313" key="2">
    <source>
        <dbReference type="Proteomes" id="UP001165960"/>
    </source>
</evidence>
<dbReference type="Proteomes" id="UP001165960">
    <property type="component" value="Unassembled WGS sequence"/>
</dbReference>
<comment type="caution">
    <text evidence="1">The sequence shown here is derived from an EMBL/GenBank/DDBJ whole genome shotgun (WGS) entry which is preliminary data.</text>
</comment>
<evidence type="ECO:0000313" key="1">
    <source>
        <dbReference type="EMBL" id="KAJ9050754.1"/>
    </source>
</evidence>